<organism evidence="20 21">
    <name type="scientific">Gekko japonicus</name>
    <name type="common">Schlegel's Japanese gecko</name>
    <dbReference type="NCBI Taxonomy" id="146911"/>
    <lineage>
        <taxon>Eukaryota</taxon>
        <taxon>Metazoa</taxon>
        <taxon>Chordata</taxon>
        <taxon>Craniata</taxon>
        <taxon>Vertebrata</taxon>
        <taxon>Euteleostomi</taxon>
        <taxon>Lepidosauria</taxon>
        <taxon>Squamata</taxon>
        <taxon>Bifurcata</taxon>
        <taxon>Gekkota</taxon>
        <taxon>Gekkonidae</taxon>
        <taxon>Gekkoninae</taxon>
        <taxon>Gekko</taxon>
    </lineage>
</organism>
<dbReference type="PROSITE" id="PS00310">
    <property type="entry name" value="LAMP_1"/>
    <property type="match status" value="1"/>
</dbReference>
<dbReference type="InterPro" id="IPR048528">
    <property type="entry name" value="Lamp2-like_luminal"/>
</dbReference>
<keyword evidence="7 14" id="KW-0472">Membrane</keyword>
<evidence type="ECO:0000259" key="18">
    <source>
        <dbReference type="Pfam" id="PF01299"/>
    </source>
</evidence>
<evidence type="ECO:0000256" key="9">
    <source>
        <dbReference type="ARBA" id="ARBA00023180"/>
    </source>
</evidence>
<evidence type="ECO:0000256" key="16">
    <source>
        <dbReference type="SAM" id="Phobius"/>
    </source>
</evidence>
<keyword evidence="10 14" id="KW-0458">Lysosome</keyword>
<dbReference type="Gene3D" id="2.40.160.110">
    <property type="match status" value="2"/>
</dbReference>
<feature type="disulfide bond" evidence="14">
    <location>
        <begin position="148"/>
        <end position="184"/>
    </location>
</feature>
<evidence type="ECO:0000259" key="19">
    <source>
        <dbReference type="Pfam" id="PF21222"/>
    </source>
</evidence>
<keyword evidence="3 14" id="KW-0812">Transmembrane</keyword>
<keyword evidence="8 14" id="KW-1015">Disulfide bond</keyword>
<evidence type="ECO:0000256" key="13">
    <source>
        <dbReference type="ARBA" id="ARBA00074383"/>
    </source>
</evidence>
<accession>A0ABM1K0L0</accession>
<dbReference type="PROSITE" id="PS51407">
    <property type="entry name" value="LAMP_3"/>
    <property type="match status" value="1"/>
</dbReference>
<gene>
    <name evidence="21" type="primary">LAMP1</name>
</gene>
<dbReference type="CDD" id="cd12087">
    <property type="entry name" value="TM_EGFR-like"/>
    <property type="match status" value="1"/>
</dbReference>
<name>A0ABM1K0L0_GEKJA</name>
<evidence type="ECO:0000313" key="21">
    <source>
        <dbReference type="RefSeq" id="XP_015267247.1"/>
    </source>
</evidence>
<keyword evidence="5" id="KW-0967">Endosome</keyword>
<comment type="similarity">
    <text evidence="14">Belongs to the LAMP family.</text>
</comment>
<protein>
    <recommendedName>
        <fullName evidence="13">Lysosome-associated membrane glycoprotein 1</fullName>
    </recommendedName>
</protein>
<feature type="domain" description="Lysosome-associated membrane glycoprotein 2-like transmembrane" evidence="19">
    <location>
        <begin position="382"/>
        <end position="413"/>
    </location>
</feature>
<evidence type="ECO:0000256" key="11">
    <source>
        <dbReference type="ARBA" id="ARBA00037817"/>
    </source>
</evidence>
<evidence type="ECO:0000256" key="2">
    <source>
        <dbReference type="ARBA" id="ARBA00022475"/>
    </source>
</evidence>
<evidence type="ECO:0000313" key="20">
    <source>
        <dbReference type="Proteomes" id="UP000694871"/>
    </source>
</evidence>
<feature type="domain" description="Lysosome-associated membrane glycoprotein 2-like luminal" evidence="18">
    <location>
        <begin position="216"/>
        <end position="363"/>
    </location>
</feature>
<evidence type="ECO:0000256" key="5">
    <source>
        <dbReference type="ARBA" id="ARBA00022753"/>
    </source>
</evidence>
<dbReference type="RefSeq" id="XP_015267247.1">
    <property type="nucleotide sequence ID" value="XM_015411761.1"/>
</dbReference>
<evidence type="ECO:0000256" key="4">
    <source>
        <dbReference type="ARBA" id="ARBA00022729"/>
    </source>
</evidence>
<feature type="transmembrane region" description="Helical" evidence="16">
    <location>
        <begin position="380"/>
        <end position="403"/>
    </location>
</feature>
<comment type="caution">
    <text evidence="14">Lacks conserved residue(s) required for the propagation of feature annotation.</text>
</comment>
<evidence type="ECO:0000256" key="3">
    <source>
        <dbReference type="ARBA" id="ARBA00022692"/>
    </source>
</evidence>
<dbReference type="InterPro" id="IPR018134">
    <property type="entry name" value="LAMP_CS"/>
</dbReference>
<dbReference type="PANTHER" id="PTHR11506:SF27">
    <property type="entry name" value="LYSOSOME-ASSOCIATED MEMBRANE GLYCOPROTEIN 1"/>
    <property type="match status" value="1"/>
</dbReference>
<evidence type="ECO:0000256" key="15">
    <source>
        <dbReference type="SAM" id="MobiDB-lite"/>
    </source>
</evidence>
<reference evidence="21" key="1">
    <citation type="submission" date="2025-08" db="UniProtKB">
        <authorList>
            <consortium name="RefSeq"/>
        </authorList>
    </citation>
    <scope>IDENTIFICATION</scope>
</reference>
<evidence type="ECO:0000256" key="8">
    <source>
        <dbReference type="ARBA" id="ARBA00023157"/>
    </source>
</evidence>
<keyword evidence="6 16" id="KW-1133">Transmembrane helix</keyword>
<feature type="compositionally biased region" description="Low complexity" evidence="15">
    <location>
        <begin position="192"/>
        <end position="208"/>
    </location>
</feature>
<proteinExistence type="inferred from homology"/>
<evidence type="ECO:0000256" key="7">
    <source>
        <dbReference type="ARBA" id="ARBA00023136"/>
    </source>
</evidence>
<dbReference type="InterPro" id="IPR002000">
    <property type="entry name" value="Lysosome-assoc_membr_glycop"/>
</dbReference>
<keyword evidence="20" id="KW-1185">Reference proteome</keyword>
<evidence type="ECO:0000256" key="10">
    <source>
        <dbReference type="ARBA" id="ARBA00023228"/>
    </source>
</evidence>
<dbReference type="Proteomes" id="UP000694871">
    <property type="component" value="Unplaced"/>
</dbReference>
<feature type="chain" id="PRO_5045983479" description="Lysosome-associated membrane glycoprotein 1" evidence="17">
    <location>
        <begin position="26"/>
        <end position="415"/>
    </location>
</feature>
<dbReference type="InterPro" id="IPR048524">
    <property type="entry name" value="Lamp2-like_TM"/>
</dbReference>
<feature type="domain" description="Lysosome-associated membrane glycoprotein 2-like luminal" evidence="18">
    <location>
        <begin position="24"/>
        <end position="168"/>
    </location>
</feature>
<evidence type="ECO:0000256" key="6">
    <source>
        <dbReference type="ARBA" id="ARBA00022989"/>
    </source>
</evidence>
<evidence type="ECO:0000256" key="17">
    <source>
        <dbReference type="SAM" id="SignalP"/>
    </source>
</evidence>
<keyword evidence="2" id="KW-1003">Cell membrane</keyword>
<dbReference type="Pfam" id="PF01299">
    <property type="entry name" value="Lamp2-like_luminal"/>
    <property type="match status" value="2"/>
</dbReference>
<keyword evidence="9" id="KW-0325">Glycoprotein</keyword>
<feature type="region of interest" description="Disordered" evidence="15">
    <location>
        <begin position="192"/>
        <end position="220"/>
    </location>
</feature>
<evidence type="ECO:0000256" key="1">
    <source>
        <dbReference type="ARBA" id="ARBA00004251"/>
    </source>
</evidence>
<feature type="disulfide bond" evidence="14">
    <location>
        <begin position="336"/>
        <end position="373"/>
    </location>
</feature>
<dbReference type="PRINTS" id="PR00336">
    <property type="entry name" value="LYSASSOCTDMP"/>
</dbReference>
<feature type="signal peptide" evidence="17">
    <location>
        <begin position="1"/>
        <end position="25"/>
    </location>
</feature>
<comment type="subcellular location">
    <subcellularLocation>
        <location evidence="1">Cell membrane</location>
        <topology evidence="1">Single-pass type I membrane protein</topology>
    </subcellularLocation>
    <subcellularLocation>
        <location evidence="12">Cytolytic granule membrane</location>
        <topology evidence="12">Single-pass type I membrane protein</topology>
    </subcellularLocation>
    <subcellularLocation>
        <location evidence="11">Late endosome membrane</location>
        <topology evidence="11">Single-pass type I membrane protein</topology>
    </subcellularLocation>
    <subcellularLocation>
        <location evidence="14">Lysosome membrane</location>
        <topology evidence="14">Single-pass type I membrane protein</topology>
    </subcellularLocation>
</comment>
<dbReference type="Pfam" id="PF21222">
    <property type="entry name" value="Lamp2_2nd"/>
    <property type="match status" value="1"/>
</dbReference>
<dbReference type="PANTHER" id="PTHR11506">
    <property type="entry name" value="LYSOSOME-ASSOCIATED MEMBRANE GLYCOPROTEIN"/>
    <property type="match status" value="1"/>
</dbReference>
<dbReference type="GeneID" id="107110917"/>
<evidence type="ECO:0000256" key="12">
    <source>
        <dbReference type="ARBA" id="ARBA00060404"/>
    </source>
</evidence>
<keyword evidence="4 17" id="KW-0732">Signal</keyword>
<sequence length="415" mass="45341">MAARSGRGLLLLTAVLLGFLQASSTFEVKEGGKVCILAYFSVEFTVEYDTKSQKQNATIVLPHNATVLNSSSCGVKEKEKIPVLALGFGNGHSLTLDFDKNAVSYSVRNLTLRYNMSDAIFPDSTEKGMQEATSDPNMHAVLNTTYTCVHSHRITMTNVTVLFQNVTIEAYLASNNFSHNYTFCKEDQTPITPATPTTSHVTTTTSHAPPTPSKNPDKGQYNVTGPHGTCLLASMGLQLNVTYGTKSKTKSDVLLNVPLNTTYAGICENTSVTLNLFLGSDKLVFHFVQNASIEKYFLQGIDINITLPSEAEEMRYNVTNNSLSELKATVGRSFKCVAEETIWVSDRASVNVFDVQIQAFKFEGDKFGAVEECQLDENNMLIPIIVGAALAGLVLIVLIAYLIGRKRSHAGYQTI</sequence>
<evidence type="ECO:0000256" key="14">
    <source>
        <dbReference type="PROSITE-ProRule" id="PRU00740"/>
    </source>
</evidence>
<dbReference type="PROSITE" id="PS00311">
    <property type="entry name" value="LAMP_2"/>
    <property type="match status" value="1"/>
</dbReference>